<dbReference type="InterPro" id="IPR058163">
    <property type="entry name" value="LysR-type_TF_proteobact-type"/>
</dbReference>
<keyword evidence="3" id="KW-0238">DNA-binding</keyword>
<keyword evidence="2" id="KW-0805">Transcription regulation</keyword>
<reference evidence="6" key="1">
    <citation type="submission" date="2018-06" db="EMBL/GenBank/DDBJ databases">
        <authorList>
            <person name="Zhirakovskaya E."/>
        </authorList>
    </citation>
    <scope>NUCLEOTIDE SEQUENCE</scope>
</reference>
<dbReference type="AlphaFoldDB" id="A0A3B0S292"/>
<evidence type="ECO:0000256" key="2">
    <source>
        <dbReference type="ARBA" id="ARBA00023015"/>
    </source>
</evidence>
<gene>
    <name evidence="6" type="ORF">MNBD_ALPHA06-2173</name>
</gene>
<dbReference type="InterPro" id="IPR036388">
    <property type="entry name" value="WH-like_DNA-bd_sf"/>
</dbReference>
<evidence type="ECO:0000256" key="4">
    <source>
        <dbReference type="ARBA" id="ARBA00023163"/>
    </source>
</evidence>
<organism evidence="6">
    <name type="scientific">hydrothermal vent metagenome</name>
    <dbReference type="NCBI Taxonomy" id="652676"/>
    <lineage>
        <taxon>unclassified sequences</taxon>
        <taxon>metagenomes</taxon>
        <taxon>ecological metagenomes</taxon>
    </lineage>
</organism>
<evidence type="ECO:0000256" key="1">
    <source>
        <dbReference type="ARBA" id="ARBA00009437"/>
    </source>
</evidence>
<dbReference type="SUPFAM" id="SSF53850">
    <property type="entry name" value="Periplasmic binding protein-like II"/>
    <property type="match status" value="1"/>
</dbReference>
<comment type="similarity">
    <text evidence="1">Belongs to the LysR transcriptional regulatory family.</text>
</comment>
<dbReference type="InterPro" id="IPR000847">
    <property type="entry name" value="LysR_HTH_N"/>
</dbReference>
<accession>A0A3B0S292</accession>
<proteinExistence type="inferred from homology"/>
<dbReference type="InterPro" id="IPR005119">
    <property type="entry name" value="LysR_subst-bd"/>
</dbReference>
<dbReference type="Pfam" id="PF00126">
    <property type="entry name" value="HTH_1"/>
    <property type="match status" value="1"/>
</dbReference>
<dbReference type="Gene3D" id="3.40.190.290">
    <property type="match status" value="1"/>
</dbReference>
<keyword evidence="4" id="KW-0804">Transcription</keyword>
<dbReference type="PROSITE" id="PS50931">
    <property type="entry name" value="HTH_LYSR"/>
    <property type="match status" value="1"/>
</dbReference>
<dbReference type="PANTHER" id="PTHR30537:SF5">
    <property type="entry name" value="HTH-TYPE TRANSCRIPTIONAL ACTIVATOR TTDR-RELATED"/>
    <property type="match status" value="1"/>
</dbReference>
<dbReference type="InterPro" id="IPR036390">
    <property type="entry name" value="WH_DNA-bd_sf"/>
</dbReference>
<dbReference type="FunFam" id="1.10.10.10:FF:000001">
    <property type="entry name" value="LysR family transcriptional regulator"/>
    <property type="match status" value="1"/>
</dbReference>
<dbReference type="EMBL" id="UOEE01000114">
    <property type="protein sequence ID" value="VAV90573.1"/>
    <property type="molecule type" value="Genomic_DNA"/>
</dbReference>
<dbReference type="Gene3D" id="1.10.10.10">
    <property type="entry name" value="Winged helix-like DNA-binding domain superfamily/Winged helix DNA-binding domain"/>
    <property type="match status" value="1"/>
</dbReference>
<feature type="domain" description="HTH lysR-type" evidence="5">
    <location>
        <begin position="1"/>
        <end position="58"/>
    </location>
</feature>
<evidence type="ECO:0000259" key="5">
    <source>
        <dbReference type="PROSITE" id="PS50931"/>
    </source>
</evidence>
<dbReference type="Pfam" id="PF03466">
    <property type="entry name" value="LysR_substrate"/>
    <property type="match status" value="1"/>
</dbReference>
<dbReference type="GO" id="GO:0003700">
    <property type="term" value="F:DNA-binding transcription factor activity"/>
    <property type="evidence" value="ECO:0007669"/>
    <property type="project" value="InterPro"/>
</dbReference>
<sequence>METKLLDIFVAVVRGGSFASAARHLEQDPSLISRSIATLEREVGARLFQRTTRRLSLTEAGANFLARIEPVIAELNAAQEDIRRSTLQPKGKLCISASVSFGEICLMPHIPRFLAMYPDIELEFKFTDRSVDFVLERVDLAIRLGPAVEVDVICSKLMKTRYRVCASPNYIAQYGHPSKPEDMARCKVVCFDLPVFKNCWFFKNQQNEVIEIPLRPNITISSALSLRRAALLGLGPTLLADWLIQEQIEQGELIDLFPEYEVAATTFDTAAWLIYPSRSFLPRKTRVAIDFLRDTFHRSI</sequence>
<evidence type="ECO:0000256" key="3">
    <source>
        <dbReference type="ARBA" id="ARBA00023125"/>
    </source>
</evidence>
<protein>
    <submittedName>
        <fullName evidence="6">Transcriptional regulator, LysR family</fullName>
    </submittedName>
</protein>
<dbReference type="SUPFAM" id="SSF46785">
    <property type="entry name" value="Winged helix' DNA-binding domain"/>
    <property type="match status" value="1"/>
</dbReference>
<dbReference type="PANTHER" id="PTHR30537">
    <property type="entry name" value="HTH-TYPE TRANSCRIPTIONAL REGULATOR"/>
    <property type="match status" value="1"/>
</dbReference>
<name>A0A3B0S292_9ZZZZ</name>
<evidence type="ECO:0000313" key="6">
    <source>
        <dbReference type="EMBL" id="VAV90573.1"/>
    </source>
</evidence>
<dbReference type="CDD" id="cd08422">
    <property type="entry name" value="PBP2_CrgA_like"/>
    <property type="match status" value="1"/>
</dbReference>
<dbReference type="GO" id="GO:0003677">
    <property type="term" value="F:DNA binding"/>
    <property type="evidence" value="ECO:0007669"/>
    <property type="project" value="UniProtKB-KW"/>
</dbReference>